<evidence type="ECO:0000256" key="6">
    <source>
        <dbReference type="ARBA" id="ARBA00022692"/>
    </source>
</evidence>
<dbReference type="InterPro" id="IPR051045">
    <property type="entry name" value="TonB-dependent_transducer"/>
</dbReference>
<comment type="similarity">
    <text evidence="2">Belongs to the TonB family.</text>
</comment>
<keyword evidence="7" id="KW-0653">Protein transport</keyword>
<gene>
    <name evidence="12" type="ORF">LQ318_15125</name>
</gene>
<dbReference type="InterPro" id="IPR006260">
    <property type="entry name" value="TonB/TolA_C"/>
</dbReference>
<evidence type="ECO:0000313" key="12">
    <source>
        <dbReference type="EMBL" id="MCW9714241.1"/>
    </source>
</evidence>
<dbReference type="SUPFAM" id="SSF74653">
    <property type="entry name" value="TolA/TonB C-terminal domain"/>
    <property type="match status" value="1"/>
</dbReference>
<dbReference type="Proteomes" id="UP001207337">
    <property type="component" value="Unassembled WGS sequence"/>
</dbReference>
<keyword evidence="3" id="KW-0813">Transport</keyword>
<evidence type="ECO:0000256" key="4">
    <source>
        <dbReference type="ARBA" id="ARBA00022475"/>
    </source>
</evidence>
<keyword evidence="13" id="KW-1185">Reference proteome</keyword>
<organism evidence="12 13">
    <name type="scientific">Fodinibius salicampi</name>
    <dbReference type="NCBI Taxonomy" id="1920655"/>
    <lineage>
        <taxon>Bacteria</taxon>
        <taxon>Pseudomonadati</taxon>
        <taxon>Balneolota</taxon>
        <taxon>Balneolia</taxon>
        <taxon>Balneolales</taxon>
        <taxon>Balneolaceae</taxon>
        <taxon>Fodinibius</taxon>
    </lineage>
</organism>
<feature type="transmembrane region" description="Helical" evidence="10">
    <location>
        <begin position="12"/>
        <end position="34"/>
    </location>
</feature>
<evidence type="ECO:0000256" key="5">
    <source>
        <dbReference type="ARBA" id="ARBA00022519"/>
    </source>
</evidence>
<evidence type="ECO:0000259" key="11">
    <source>
        <dbReference type="PROSITE" id="PS52015"/>
    </source>
</evidence>
<evidence type="ECO:0000256" key="2">
    <source>
        <dbReference type="ARBA" id="ARBA00006555"/>
    </source>
</evidence>
<dbReference type="RefSeq" id="WP_265791383.1">
    <property type="nucleotide sequence ID" value="NZ_BAABRS010000004.1"/>
</dbReference>
<reference evidence="12 13" key="1">
    <citation type="submission" date="2021-11" db="EMBL/GenBank/DDBJ databases">
        <title>Aliifidinibius sp. nov., a new bacterium isolated from saline soil.</title>
        <authorList>
            <person name="Galisteo C."/>
            <person name="De La Haba R."/>
            <person name="Sanchez-Porro C."/>
            <person name="Ventosa A."/>
        </authorList>
    </citation>
    <scope>NUCLEOTIDE SEQUENCE [LARGE SCALE GENOMIC DNA]</scope>
    <source>
        <strain evidence="12 13">KACC 190600</strain>
    </source>
</reference>
<feature type="domain" description="TonB C-terminal" evidence="11">
    <location>
        <begin position="128"/>
        <end position="218"/>
    </location>
</feature>
<keyword evidence="4" id="KW-1003">Cell membrane</keyword>
<evidence type="ECO:0000256" key="7">
    <source>
        <dbReference type="ARBA" id="ARBA00022927"/>
    </source>
</evidence>
<dbReference type="NCBIfam" id="TIGR01352">
    <property type="entry name" value="tonB_Cterm"/>
    <property type="match status" value="1"/>
</dbReference>
<evidence type="ECO:0000313" key="13">
    <source>
        <dbReference type="Proteomes" id="UP001207337"/>
    </source>
</evidence>
<accession>A0ABT3Q2G1</accession>
<proteinExistence type="inferred from homology"/>
<dbReference type="InterPro" id="IPR037682">
    <property type="entry name" value="TonB_C"/>
</dbReference>
<keyword evidence="9 10" id="KW-0472">Membrane</keyword>
<dbReference type="PANTHER" id="PTHR33446">
    <property type="entry name" value="PROTEIN TONB-RELATED"/>
    <property type="match status" value="1"/>
</dbReference>
<dbReference type="Gene3D" id="3.30.1150.10">
    <property type="match status" value="1"/>
</dbReference>
<keyword evidence="5" id="KW-0997">Cell inner membrane</keyword>
<keyword evidence="6 10" id="KW-0812">Transmembrane</keyword>
<dbReference type="PANTHER" id="PTHR33446:SF2">
    <property type="entry name" value="PROTEIN TONB"/>
    <property type="match status" value="1"/>
</dbReference>
<evidence type="ECO:0000256" key="3">
    <source>
        <dbReference type="ARBA" id="ARBA00022448"/>
    </source>
</evidence>
<dbReference type="PROSITE" id="PS52015">
    <property type="entry name" value="TONB_CTD"/>
    <property type="match status" value="1"/>
</dbReference>
<comment type="subcellular location">
    <subcellularLocation>
        <location evidence="1">Cell inner membrane</location>
        <topology evidence="1">Single-pass membrane protein</topology>
        <orientation evidence="1">Periplasmic side</orientation>
    </subcellularLocation>
</comment>
<dbReference type="EMBL" id="JAJNDC010000004">
    <property type="protein sequence ID" value="MCW9714241.1"/>
    <property type="molecule type" value="Genomic_DNA"/>
</dbReference>
<dbReference type="InterPro" id="IPR003538">
    <property type="entry name" value="TonB"/>
</dbReference>
<dbReference type="Pfam" id="PF03544">
    <property type="entry name" value="TonB_C"/>
    <property type="match status" value="1"/>
</dbReference>
<name>A0ABT3Q2G1_9BACT</name>
<evidence type="ECO:0000256" key="1">
    <source>
        <dbReference type="ARBA" id="ARBA00004383"/>
    </source>
</evidence>
<evidence type="ECO:0000256" key="9">
    <source>
        <dbReference type="ARBA" id="ARBA00023136"/>
    </source>
</evidence>
<evidence type="ECO:0000256" key="10">
    <source>
        <dbReference type="SAM" id="Phobius"/>
    </source>
</evidence>
<dbReference type="PRINTS" id="PR01374">
    <property type="entry name" value="TONBPROTEIN"/>
</dbReference>
<evidence type="ECO:0000256" key="8">
    <source>
        <dbReference type="ARBA" id="ARBA00022989"/>
    </source>
</evidence>
<comment type="caution">
    <text evidence="12">The sequence shown here is derived from an EMBL/GenBank/DDBJ whole genome shotgun (WGS) entry which is preliminary data.</text>
</comment>
<protein>
    <submittedName>
        <fullName evidence="12">Energy transducer TonB</fullName>
    </submittedName>
</protein>
<keyword evidence="8 10" id="KW-1133">Transmembrane helix</keyword>
<sequence>MDYRRKEPTANLRTYYTIFLQIAVIAVLLIFIVATKIEFQSSQQNVNLVEEQEVLEMEEVIQTDQEEIPAPPPKPQVPVEVPNDEIIEDQEINLDADMNLNDPLDMPPPPDEEEEEEEDFFMAVEEMPKIKGGQEWLYDNVEYPERARKSNIEGRVTVQFIVTENGKVEDPKVIRGIGGGCDQAALEVIKKAEFTPGRQRGKPVRVKMSQPIVFRLTN</sequence>